<evidence type="ECO:0000256" key="1">
    <source>
        <dbReference type="SAM" id="MobiDB-lite"/>
    </source>
</evidence>
<feature type="transmembrane region" description="Helical" evidence="2">
    <location>
        <begin position="20"/>
        <end position="39"/>
    </location>
</feature>
<dbReference type="RefSeq" id="WP_146662707.1">
    <property type="nucleotide sequence ID" value="NZ_CP019791.1"/>
</dbReference>
<protein>
    <submittedName>
        <fullName evidence="3">Uncharacterized protein</fullName>
    </submittedName>
</protein>
<feature type="compositionally biased region" description="Basic and acidic residues" evidence="1">
    <location>
        <begin position="107"/>
        <end position="124"/>
    </location>
</feature>
<dbReference type="AlphaFoldDB" id="A0A1U9NMK7"/>
<feature type="region of interest" description="Disordered" evidence="1">
    <location>
        <begin position="43"/>
        <end position="163"/>
    </location>
</feature>
<proteinExistence type="predicted"/>
<dbReference type="Proteomes" id="UP000189674">
    <property type="component" value="Chromosome"/>
</dbReference>
<evidence type="ECO:0000256" key="2">
    <source>
        <dbReference type="SAM" id="Phobius"/>
    </source>
</evidence>
<dbReference type="EMBL" id="CP019791">
    <property type="protein sequence ID" value="AQT69151.1"/>
    <property type="molecule type" value="Genomic_DNA"/>
</dbReference>
<feature type="compositionally biased region" description="Basic and acidic residues" evidence="1">
    <location>
        <begin position="56"/>
        <end position="69"/>
    </location>
</feature>
<feature type="compositionally biased region" description="Low complexity" evidence="1">
    <location>
        <begin position="43"/>
        <end position="54"/>
    </location>
</feature>
<evidence type="ECO:0000313" key="4">
    <source>
        <dbReference type="Proteomes" id="UP000189674"/>
    </source>
</evidence>
<feature type="compositionally biased region" description="Low complexity" evidence="1">
    <location>
        <begin position="134"/>
        <end position="147"/>
    </location>
</feature>
<name>A0A1U9NMK7_9BACT</name>
<dbReference type="KEGG" id="alus:STSP2_02338"/>
<feature type="compositionally biased region" description="Basic and acidic residues" evidence="1">
    <location>
        <begin position="83"/>
        <end position="97"/>
    </location>
</feature>
<keyword evidence="2" id="KW-0472">Membrane</keyword>
<keyword evidence="2" id="KW-1133">Transmembrane helix</keyword>
<evidence type="ECO:0000313" key="3">
    <source>
        <dbReference type="EMBL" id="AQT69151.1"/>
    </source>
</evidence>
<gene>
    <name evidence="3" type="ORF">STSP2_02338</name>
</gene>
<organism evidence="3 4">
    <name type="scientific">Anaerohalosphaera lusitana</name>
    <dbReference type="NCBI Taxonomy" id="1936003"/>
    <lineage>
        <taxon>Bacteria</taxon>
        <taxon>Pseudomonadati</taxon>
        <taxon>Planctomycetota</taxon>
        <taxon>Phycisphaerae</taxon>
        <taxon>Sedimentisphaerales</taxon>
        <taxon>Anaerohalosphaeraceae</taxon>
        <taxon>Anaerohalosphaera</taxon>
    </lineage>
</organism>
<sequence length="188" mass="21566">MVDFLTYIIIADNGPPDFSWVIPVIVFLLYIIGGIAKFFQQQKKSSPAKPAKQPRSPRDVKSPREETKGRTLQTESRASRKARRDEDRHVTPHRADEESPWQRLARQKREEARELARTGLKSEEIQQTPEIKSMEQAMQESEQQGMEVPSLTRDIAKGLQDPQSLRKAVIFSEILKPPVSMRDDSGWV</sequence>
<accession>A0A1U9NMK7</accession>
<reference evidence="4" key="1">
    <citation type="submission" date="2017-02" db="EMBL/GenBank/DDBJ databases">
        <title>Comparative genomics and description of representatives of a novel lineage of planctomycetes thriving in anoxic sediments.</title>
        <authorList>
            <person name="Spring S."/>
            <person name="Bunk B."/>
            <person name="Sproer C."/>
        </authorList>
    </citation>
    <scope>NUCLEOTIDE SEQUENCE [LARGE SCALE GENOMIC DNA]</scope>
    <source>
        <strain evidence="4">ST-NAGAB-D1</strain>
    </source>
</reference>
<dbReference type="STRING" id="1936003.STSP2_02338"/>
<keyword evidence="2" id="KW-0812">Transmembrane</keyword>
<keyword evidence="4" id="KW-1185">Reference proteome</keyword>